<reference evidence="2" key="1">
    <citation type="submission" date="2020-05" db="EMBL/GenBank/DDBJ databases">
        <authorList>
            <person name="Chiriac C."/>
            <person name="Salcher M."/>
            <person name="Ghai R."/>
            <person name="Kavagutti S V."/>
        </authorList>
    </citation>
    <scope>NUCLEOTIDE SEQUENCE</scope>
</reference>
<dbReference type="EMBL" id="CAFBMT010000002">
    <property type="protein sequence ID" value="CAB4913206.1"/>
    <property type="molecule type" value="Genomic_DNA"/>
</dbReference>
<protein>
    <submittedName>
        <fullName evidence="2">Unannotated protein</fullName>
    </submittedName>
</protein>
<dbReference type="EMBL" id="CAFAAV010000350">
    <property type="protein sequence ID" value="CAB4835944.1"/>
    <property type="molecule type" value="Genomic_DNA"/>
</dbReference>
<dbReference type="EMBL" id="CAEZYF010000019">
    <property type="protein sequence ID" value="CAB4735942.1"/>
    <property type="molecule type" value="Genomic_DNA"/>
</dbReference>
<organism evidence="2">
    <name type="scientific">freshwater metagenome</name>
    <dbReference type="NCBI Taxonomy" id="449393"/>
    <lineage>
        <taxon>unclassified sequences</taxon>
        <taxon>metagenomes</taxon>
        <taxon>ecological metagenomes</taxon>
    </lineage>
</organism>
<name>A0A6J6A0V9_9ZZZZ</name>
<evidence type="ECO:0000313" key="7">
    <source>
        <dbReference type="EMBL" id="CAB4998685.1"/>
    </source>
</evidence>
<dbReference type="Gene3D" id="3.40.630.30">
    <property type="match status" value="1"/>
</dbReference>
<dbReference type="EMBL" id="CAESGF010000001">
    <property type="protein sequence ID" value="CAB4362455.1"/>
    <property type="molecule type" value="Genomic_DNA"/>
</dbReference>
<dbReference type="InterPro" id="IPR000182">
    <property type="entry name" value="GNAT_dom"/>
</dbReference>
<dbReference type="Pfam" id="PF00583">
    <property type="entry name" value="Acetyltransf_1"/>
    <property type="match status" value="1"/>
</dbReference>
<sequence length="200" mass="22587">MYVTRHSNLTDPVLSDRLWDLYEASYLPMNDKSPSHEMLFRDEFEDALREPSNRIWVLWDDNSPVAMGLIATEIGRTRYLSRAYFEGRFPDHARRGAVHYIMLLVVHPVYAAQGAIVRLAREALQREAADGALLVFDAPEAHQPGETGGFAEMMERLTKAFVGPAPVLHLGASYYFAVDFAAIGEADPTNPLRIPARQRR</sequence>
<dbReference type="EMBL" id="CAFBIY010000255">
    <property type="protein sequence ID" value="CAB4853436.1"/>
    <property type="molecule type" value="Genomic_DNA"/>
</dbReference>
<dbReference type="GO" id="GO:0016747">
    <property type="term" value="F:acyltransferase activity, transferring groups other than amino-acyl groups"/>
    <property type="evidence" value="ECO:0007669"/>
    <property type="project" value="InterPro"/>
</dbReference>
<evidence type="ECO:0000313" key="4">
    <source>
        <dbReference type="EMBL" id="CAB4835944.1"/>
    </source>
</evidence>
<evidence type="ECO:0000313" key="5">
    <source>
        <dbReference type="EMBL" id="CAB4853436.1"/>
    </source>
</evidence>
<dbReference type="AlphaFoldDB" id="A0A6J6A0V9"/>
<feature type="domain" description="N-acetyltransferase" evidence="1">
    <location>
        <begin position="20"/>
        <end position="131"/>
    </location>
</feature>
<evidence type="ECO:0000313" key="2">
    <source>
        <dbReference type="EMBL" id="CAB4362455.1"/>
    </source>
</evidence>
<proteinExistence type="predicted"/>
<dbReference type="InterPro" id="IPR016181">
    <property type="entry name" value="Acyl_CoA_acyltransferase"/>
</dbReference>
<evidence type="ECO:0000313" key="3">
    <source>
        <dbReference type="EMBL" id="CAB4735942.1"/>
    </source>
</evidence>
<dbReference type="SUPFAM" id="SSF55729">
    <property type="entry name" value="Acyl-CoA N-acyltransferases (Nat)"/>
    <property type="match status" value="1"/>
</dbReference>
<evidence type="ECO:0000259" key="1">
    <source>
        <dbReference type="Pfam" id="PF00583"/>
    </source>
</evidence>
<dbReference type="EMBL" id="CAFBOL010000057">
    <property type="protein sequence ID" value="CAB4998685.1"/>
    <property type="molecule type" value="Genomic_DNA"/>
</dbReference>
<gene>
    <name evidence="3" type="ORF">UFOPK2656_02537</name>
    <name evidence="4" type="ORF">UFOPK3099_02939</name>
    <name evidence="5" type="ORF">UFOPK3267_02967</name>
    <name evidence="6" type="ORF">UFOPK3651_00345</name>
    <name evidence="7" type="ORF">UFOPK3931_01983</name>
    <name evidence="2" type="ORF">UFOPK4189_00230</name>
</gene>
<evidence type="ECO:0000313" key="6">
    <source>
        <dbReference type="EMBL" id="CAB4913206.1"/>
    </source>
</evidence>
<accession>A0A6J6A0V9</accession>